<gene>
    <name evidence="11" type="primary">pstC</name>
    <name evidence="11" type="ORF">HMPREF0819_0517</name>
</gene>
<dbReference type="HOGENOM" id="CLU_033621_1_0_9"/>
<keyword evidence="7 8" id="KW-0472">Membrane</keyword>
<dbReference type="Gene3D" id="1.10.3720.10">
    <property type="entry name" value="MetI-like"/>
    <property type="match status" value="1"/>
</dbReference>
<evidence type="ECO:0000256" key="6">
    <source>
        <dbReference type="ARBA" id="ARBA00022989"/>
    </source>
</evidence>
<feature type="domain" description="ABC transmembrane type-1" evidence="10">
    <location>
        <begin position="93"/>
        <end position="303"/>
    </location>
</feature>
<feature type="transmembrane region" description="Helical" evidence="8">
    <location>
        <begin position="37"/>
        <end position="57"/>
    </location>
</feature>
<comment type="subcellular location">
    <subcellularLocation>
        <location evidence="1 8">Cell membrane</location>
        <topology evidence="1 8">Multi-pass membrane protein</topology>
    </subcellularLocation>
</comment>
<dbReference type="GO" id="GO:0005886">
    <property type="term" value="C:plasma membrane"/>
    <property type="evidence" value="ECO:0007669"/>
    <property type="project" value="UniProtKB-SubCell"/>
</dbReference>
<protein>
    <recommendedName>
        <fullName evidence="9">Phosphate transport system permease protein</fullName>
    </recommendedName>
</protein>
<dbReference type="AlphaFoldDB" id="E8JNE4"/>
<proteinExistence type="inferred from homology"/>
<dbReference type="InterPro" id="IPR000515">
    <property type="entry name" value="MetI-like"/>
</dbReference>
<evidence type="ECO:0000313" key="12">
    <source>
        <dbReference type="Proteomes" id="UP000005699"/>
    </source>
</evidence>
<evidence type="ECO:0000256" key="4">
    <source>
        <dbReference type="ARBA" id="ARBA00022475"/>
    </source>
</evidence>
<dbReference type="SUPFAM" id="SSF161098">
    <property type="entry name" value="MetI-like"/>
    <property type="match status" value="1"/>
</dbReference>
<accession>E8JNE4</accession>
<dbReference type="Pfam" id="PF00528">
    <property type="entry name" value="BPD_transp_1"/>
    <property type="match status" value="1"/>
</dbReference>
<dbReference type="NCBIfam" id="TIGR02138">
    <property type="entry name" value="phosphate_pstC"/>
    <property type="match status" value="1"/>
</dbReference>
<reference evidence="11 12" key="1">
    <citation type="submission" date="2010-12" db="EMBL/GenBank/DDBJ databases">
        <authorList>
            <person name="Muzny D."/>
            <person name="Qin X."/>
            <person name="Deng J."/>
            <person name="Jiang H."/>
            <person name="Liu Y."/>
            <person name="Qu J."/>
            <person name="Song X.-Z."/>
            <person name="Zhang L."/>
            <person name="Thornton R."/>
            <person name="Coyle M."/>
            <person name="Francisco L."/>
            <person name="Jackson L."/>
            <person name="Javaid M."/>
            <person name="Korchina V."/>
            <person name="Kovar C."/>
            <person name="Mata R."/>
            <person name="Mathew T."/>
            <person name="Ngo R."/>
            <person name="Nguyen L."/>
            <person name="Nguyen N."/>
            <person name="Okwuonu G."/>
            <person name="Ongeri F."/>
            <person name="Pham C."/>
            <person name="Simmons D."/>
            <person name="Wilczek-Boney K."/>
            <person name="Hale W."/>
            <person name="Jakkamsetti A."/>
            <person name="Pham P."/>
            <person name="Ruth R."/>
            <person name="San Lucas F."/>
            <person name="Warren J."/>
            <person name="Zhang J."/>
            <person name="Zhao Z."/>
            <person name="Zhou C."/>
            <person name="Zhu D."/>
            <person name="Lee S."/>
            <person name="Bess C."/>
            <person name="Blankenburg K."/>
            <person name="Forbes L."/>
            <person name="Fu Q."/>
            <person name="Gubbala S."/>
            <person name="Hirani K."/>
            <person name="Jayaseelan J.C."/>
            <person name="Lara F."/>
            <person name="Munidasa M."/>
            <person name="Palculict T."/>
            <person name="Patil S."/>
            <person name="Pu L.-L."/>
            <person name="Saada N."/>
            <person name="Tang L."/>
            <person name="Weissenberger G."/>
            <person name="Zhu Y."/>
            <person name="Hemphill L."/>
            <person name="Shang Y."/>
            <person name="Youmans B."/>
            <person name="Ayvaz T."/>
            <person name="Ross M."/>
            <person name="Santibanez J."/>
            <person name="Aqrawi P."/>
            <person name="Gross S."/>
            <person name="Joshi V."/>
            <person name="Fowler G."/>
            <person name="Nazareth L."/>
            <person name="Reid J."/>
            <person name="Worley K."/>
            <person name="Petrosino J."/>
            <person name="Highlander S."/>
            <person name="Gibbs R."/>
        </authorList>
    </citation>
    <scope>NUCLEOTIDE SEQUENCE [LARGE SCALE GENOMIC DNA]</scope>
    <source>
        <strain evidence="11 12">ATCC 9812</strain>
    </source>
</reference>
<comment type="caution">
    <text evidence="11">The sequence shown here is derived from an EMBL/GenBank/DDBJ whole genome shotgun (WGS) entry which is preliminary data.</text>
</comment>
<dbReference type="PROSITE" id="PS50928">
    <property type="entry name" value="ABC_TM1"/>
    <property type="match status" value="1"/>
</dbReference>
<evidence type="ECO:0000256" key="2">
    <source>
        <dbReference type="ARBA" id="ARBA00007069"/>
    </source>
</evidence>
<comment type="similarity">
    <text evidence="2 9">Belongs to the binding-protein-dependent transport system permease family. CysTW subfamily.</text>
</comment>
<dbReference type="InterPro" id="IPR011864">
    <property type="entry name" value="Phosphate_PstC"/>
</dbReference>
<dbReference type="CDD" id="cd06261">
    <property type="entry name" value="TM_PBP2"/>
    <property type="match status" value="1"/>
</dbReference>
<evidence type="ECO:0000256" key="1">
    <source>
        <dbReference type="ARBA" id="ARBA00004651"/>
    </source>
</evidence>
<keyword evidence="3 8" id="KW-0813">Transport</keyword>
<evidence type="ECO:0000259" key="10">
    <source>
        <dbReference type="PROSITE" id="PS50928"/>
    </source>
</evidence>
<evidence type="ECO:0000256" key="9">
    <source>
        <dbReference type="RuleBase" id="RU363054"/>
    </source>
</evidence>
<feature type="transmembrane region" description="Helical" evidence="8">
    <location>
        <begin position="166"/>
        <end position="188"/>
    </location>
</feature>
<dbReference type="GO" id="GO:0006817">
    <property type="term" value="P:phosphate ion transport"/>
    <property type="evidence" value="ECO:0007669"/>
    <property type="project" value="UniProtKB-KW"/>
</dbReference>
<evidence type="ECO:0000256" key="3">
    <source>
        <dbReference type="ARBA" id="ARBA00022448"/>
    </source>
</evidence>
<evidence type="ECO:0000313" key="11">
    <source>
        <dbReference type="EMBL" id="EFW89284.1"/>
    </source>
</evidence>
<keyword evidence="9" id="KW-0592">Phosphate transport</keyword>
<comment type="function">
    <text evidence="9">Part of the binding-protein-dependent transport system for phosphate; probably responsible for the translocation of the substrate across the membrane.</text>
</comment>
<dbReference type="PANTHER" id="PTHR30425">
    <property type="entry name" value="PHOSPHATE TRANSPORT SYSTEM PERMEASE PROTEIN PST"/>
    <property type="match status" value="1"/>
</dbReference>
<dbReference type="InterPro" id="IPR051124">
    <property type="entry name" value="Phosphate_Transport_Permease"/>
</dbReference>
<dbReference type="GO" id="GO:0005315">
    <property type="term" value="F:phosphate transmembrane transporter activity"/>
    <property type="evidence" value="ECO:0007669"/>
    <property type="project" value="InterPro"/>
</dbReference>
<feature type="transmembrane region" description="Helical" evidence="8">
    <location>
        <begin position="284"/>
        <end position="306"/>
    </location>
</feature>
<feature type="transmembrane region" description="Helical" evidence="8">
    <location>
        <begin position="225"/>
        <end position="247"/>
    </location>
</feature>
<dbReference type="PANTHER" id="PTHR30425:SF2">
    <property type="entry name" value="ABC TRANSPORTER PERMEASE PROTEIN YQGH-RELATED"/>
    <property type="match status" value="1"/>
</dbReference>
<dbReference type="eggNOG" id="COG0573">
    <property type="taxonomic scope" value="Bacteria"/>
</dbReference>
<evidence type="ECO:0000256" key="8">
    <source>
        <dbReference type="RuleBase" id="RU363032"/>
    </source>
</evidence>
<evidence type="ECO:0000256" key="7">
    <source>
        <dbReference type="ARBA" id="ARBA00023136"/>
    </source>
</evidence>
<evidence type="ECO:0000256" key="5">
    <source>
        <dbReference type="ARBA" id="ARBA00022692"/>
    </source>
</evidence>
<dbReference type="Proteomes" id="UP000005699">
    <property type="component" value="Unassembled WGS sequence"/>
</dbReference>
<keyword evidence="4 9" id="KW-1003">Cell membrane</keyword>
<dbReference type="EMBL" id="AEVB01000013">
    <property type="protein sequence ID" value="EFW89284.1"/>
    <property type="molecule type" value="Genomic_DNA"/>
</dbReference>
<name>E8JNE4_STREI</name>
<feature type="transmembrane region" description="Helical" evidence="8">
    <location>
        <begin position="129"/>
        <end position="154"/>
    </location>
</feature>
<sequence length="316" mass="34170">MAQLQRNKGDAMRNQDLEKQLTTPSKNSRLEKFGKSITFFCLVLIVFIVAMILIFVAQKGLSTFFVDGVNPITFLFGSKWDPSSGSFGALPMILGSFIVTILSALIATPIAIGAAVFMTEISPKYGAKILQPAIELLTGIPSVVYGFIGLQVIVPFTRLIFGGTGFGILSGVCVLFVMILPTVTFMTIDSLKAVPRHYKEASLAMGATRWQTIWRVILNAARPGIFTAVIFGMARAFGEALAIQMVVGNSAVVPSSLTTPAATLTSVLTMGIGNTVMGTVQNNVLWSLALVLLIMSLGFNMLVKFITRERKRNYAR</sequence>
<dbReference type="InterPro" id="IPR035906">
    <property type="entry name" value="MetI-like_sf"/>
</dbReference>
<organism evidence="11 12">
    <name type="scientific">Streptococcus equinus ATCC 9812</name>
    <dbReference type="NCBI Taxonomy" id="525379"/>
    <lineage>
        <taxon>Bacteria</taxon>
        <taxon>Bacillati</taxon>
        <taxon>Bacillota</taxon>
        <taxon>Bacilli</taxon>
        <taxon>Lactobacillales</taxon>
        <taxon>Streptococcaceae</taxon>
        <taxon>Streptococcus</taxon>
    </lineage>
</organism>
<feature type="transmembrane region" description="Helical" evidence="8">
    <location>
        <begin position="89"/>
        <end position="117"/>
    </location>
</feature>
<keyword evidence="5 8" id="KW-0812">Transmembrane</keyword>
<keyword evidence="6 8" id="KW-1133">Transmembrane helix</keyword>